<feature type="domain" description="TonB C-terminal" evidence="12">
    <location>
        <begin position="183"/>
        <end position="273"/>
    </location>
</feature>
<keyword evidence="7" id="KW-0653">Protein transport</keyword>
<keyword evidence="4" id="KW-1003">Cell membrane</keyword>
<gene>
    <name evidence="13" type="ORF">I2H31_12250</name>
</gene>
<keyword evidence="8 11" id="KW-1133">Transmembrane helix</keyword>
<keyword evidence="9 11" id="KW-0472">Membrane</keyword>
<keyword evidence="14" id="KW-1185">Reference proteome</keyword>
<evidence type="ECO:0000256" key="3">
    <source>
        <dbReference type="ARBA" id="ARBA00022448"/>
    </source>
</evidence>
<keyword evidence="5" id="KW-0997">Cell inner membrane</keyword>
<evidence type="ECO:0000256" key="7">
    <source>
        <dbReference type="ARBA" id="ARBA00022927"/>
    </source>
</evidence>
<evidence type="ECO:0000313" key="14">
    <source>
        <dbReference type="Proteomes" id="UP000618931"/>
    </source>
</evidence>
<feature type="transmembrane region" description="Helical" evidence="11">
    <location>
        <begin position="39"/>
        <end position="61"/>
    </location>
</feature>
<feature type="region of interest" description="Disordered" evidence="10">
    <location>
        <begin position="89"/>
        <end position="162"/>
    </location>
</feature>
<dbReference type="PANTHER" id="PTHR33446">
    <property type="entry name" value="PROTEIN TONB-RELATED"/>
    <property type="match status" value="1"/>
</dbReference>
<feature type="compositionally biased region" description="Low complexity" evidence="10">
    <location>
        <begin position="150"/>
        <end position="162"/>
    </location>
</feature>
<evidence type="ECO:0000313" key="13">
    <source>
        <dbReference type="EMBL" id="MBF9221875.1"/>
    </source>
</evidence>
<organism evidence="13 14">
    <name type="scientific">Hymenobacter ruricola</name>
    <dbReference type="NCBI Taxonomy" id="2791023"/>
    <lineage>
        <taxon>Bacteria</taxon>
        <taxon>Pseudomonadati</taxon>
        <taxon>Bacteroidota</taxon>
        <taxon>Cytophagia</taxon>
        <taxon>Cytophagales</taxon>
        <taxon>Hymenobacteraceae</taxon>
        <taxon>Hymenobacter</taxon>
    </lineage>
</organism>
<dbReference type="SUPFAM" id="SSF74653">
    <property type="entry name" value="TolA/TonB C-terminal domain"/>
    <property type="match status" value="1"/>
</dbReference>
<dbReference type="NCBIfam" id="TIGR01352">
    <property type="entry name" value="tonB_Cterm"/>
    <property type="match status" value="1"/>
</dbReference>
<dbReference type="PROSITE" id="PS52015">
    <property type="entry name" value="TONB_CTD"/>
    <property type="match status" value="1"/>
</dbReference>
<evidence type="ECO:0000256" key="6">
    <source>
        <dbReference type="ARBA" id="ARBA00022692"/>
    </source>
</evidence>
<keyword evidence="3" id="KW-0813">Transport</keyword>
<evidence type="ECO:0000256" key="9">
    <source>
        <dbReference type="ARBA" id="ARBA00023136"/>
    </source>
</evidence>
<comment type="similarity">
    <text evidence="2">Belongs to the TonB family.</text>
</comment>
<evidence type="ECO:0000256" key="5">
    <source>
        <dbReference type="ARBA" id="ARBA00022519"/>
    </source>
</evidence>
<dbReference type="Proteomes" id="UP000618931">
    <property type="component" value="Unassembled WGS sequence"/>
</dbReference>
<dbReference type="Gene3D" id="3.30.1150.10">
    <property type="match status" value="1"/>
</dbReference>
<dbReference type="InterPro" id="IPR006260">
    <property type="entry name" value="TonB/TolA_C"/>
</dbReference>
<evidence type="ECO:0000256" key="8">
    <source>
        <dbReference type="ARBA" id="ARBA00022989"/>
    </source>
</evidence>
<reference evidence="13 14" key="1">
    <citation type="submission" date="2020-11" db="EMBL/GenBank/DDBJ databases">
        <authorList>
            <person name="Kim M.K."/>
        </authorList>
    </citation>
    <scope>NUCLEOTIDE SEQUENCE [LARGE SCALE GENOMIC DNA]</scope>
    <source>
        <strain evidence="13 14">BT662</strain>
    </source>
</reference>
<dbReference type="InterPro" id="IPR037682">
    <property type="entry name" value="TonB_C"/>
</dbReference>
<comment type="caution">
    <text evidence="13">The sequence shown here is derived from an EMBL/GenBank/DDBJ whole genome shotgun (WGS) entry which is preliminary data.</text>
</comment>
<proteinExistence type="inferred from homology"/>
<evidence type="ECO:0000256" key="2">
    <source>
        <dbReference type="ARBA" id="ARBA00006555"/>
    </source>
</evidence>
<keyword evidence="6 11" id="KW-0812">Transmembrane</keyword>
<protein>
    <submittedName>
        <fullName evidence="13">TonB family protein</fullName>
    </submittedName>
</protein>
<feature type="compositionally biased region" description="Basic and acidic residues" evidence="10">
    <location>
        <begin position="103"/>
        <end position="119"/>
    </location>
</feature>
<evidence type="ECO:0000256" key="4">
    <source>
        <dbReference type="ARBA" id="ARBA00022475"/>
    </source>
</evidence>
<accession>A0ABS0I4I8</accession>
<dbReference type="Pfam" id="PF03544">
    <property type="entry name" value="TonB_C"/>
    <property type="match status" value="1"/>
</dbReference>
<dbReference type="RefSeq" id="WP_196293327.1">
    <property type="nucleotide sequence ID" value="NZ_JADQDM010000005.1"/>
</dbReference>
<evidence type="ECO:0000259" key="12">
    <source>
        <dbReference type="PROSITE" id="PS52015"/>
    </source>
</evidence>
<comment type="subcellular location">
    <subcellularLocation>
        <location evidence="1">Cell inner membrane</location>
        <topology evidence="1">Single-pass membrane protein</topology>
        <orientation evidence="1">Periplasmic side</orientation>
    </subcellularLocation>
</comment>
<name>A0ABS0I4I8_9BACT</name>
<dbReference type="EMBL" id="JADQDM010000005">
    <property type="protein sequence ID" value="MBF9221875.1"/>
    <property type="molecule type" value="Genomic_DNA"/>
</dbReference>
<evidence type="ECO:0000256" key="1">
    <source>
        <dbReference type="ARBA" id="ARBA00004383"/>
    </source>
</evidence>
<dbReference type="InterPro" id="IPR051045">
    <property type="entry name" value="TonB-dependent_transducer"/>
</dbReference>
<sequence>MSTLTSLTGSLDDIVFEGRNQAYGAYQQRRSYQRHLGSALLIALTACTLLFLLPVAVNLLWPDVVEAPPIVDVLQPTQPRYYELEKVKPMTPPPAASQPEVKVTPHDVIRTRVAPDDQVKPTVESTLPPDIGPAGPAKDGVENPTGSTGGKSTASTAPDSAAPAVAAPVAPMLAPEVMPDFVGGRTALMRYLQKHLRYPAAAMAAQASGKVFVSFVVQTDGSIGEVTVLKGLGFGTEEAAARVVREMPAWTPGLQNNHPVPVRFTLPITFQFE</sequence>
<evidence type="ECO:0000256" key="11">
    <source>
        <dbReference type="SAM" id="Phobius"/>
    </source>
</evidence>
<evidence type="ECO:0000256" key="10">
    <source>
        <dbReference type="SAM" id="MobiDB-lite"/>
    </source>
</evidence>
<dbReference type="PANTHER" id="PTHR33446:SF2">
    <property type="entry name" value="PROTEIN TONB"/>
    <property type="match status" value="1"/>
</dbReference>